<evidence type="ECO:0000313" key="2">
    <source>
        <dbReference type="Proteomes" id="UP000031552"/>
    </source>
</evidence>
<gene>
    <name evidence="1" type="ORF">CSEC_0784</name>
</gene>
<dbReference type="EMBL" id="CCEJ010000003">
    <property type="protein sequence ID" value="CDR33613.1"/>
    <property type="molecule type" value="Genomic_DNA"/>
</dbReference>
<organism evidence="1 2">
    <name type="scientific">Candidatus Criblamydia sequanensis CRIB-18</name>
    <dbReference type="NCBI Taxonomy" id="1437425"/>
    <lineage>
        <taxon>Bacteria</taxon>
        <taxon>Pseudomonadati</taxon>
        <taxon>Chlamydiota</taxon>
        <taxon>Chlamydiia</taxon>
        <taxon>Parachlamydiales</taxon>
        <taxon>Candidatus Criblamydiaceae</taxon>
        <taxon>Candidatus Criblamydia</taxon>
    </lineage>
</organism>
<evidence type="ECO:0000313" key="1">
    <source>
        <dbReference type="EMBL" id="CDR33613.1"/>
    </source>
</evidence>
<proteinExistence type="predicted"/>
<name>A0A090D1M2_9BACT</name>
<reference evidence="1" key="2">
    <citation type="submission" date="2014-09" db="EMBL/GenBank/DDBJ databases">
        <title>Criblamydia sequanensis harbors a mega-plasmid encoding arsenite resistance.</title>
        <authorList>
            <person name="Bertelli C."/>
            <person name="Goesmann A."/>
            <person name="Greub G."/>
        </authorList>
    </citation>
    <scope>NUCLEOTIDE SEQUENCE [LARGE SCALE GENOMIC DNA]</scope>
    <source>
        <strain evidence="1">CRIB-18</strain>
    </source>
</reference>
<sequence>MNIFPAHQMLWNLAAQKEAMRTGVSQSAEPQGKKEPSLIDETIKSAVSEIMETISLASEMDPSQIYEIFIHQEFLSRQGMEIDDRTHNFVLKLLEKINLKLNQGENAEKYSNFVQHVSKFQDANPDLIQQLVDAASFRRIMSLKDAIGDDEFALDQIIYS</sequence>
<dbReference type="STRING" id="1437425.CSEC_0784"/>
<comment type="caution">
    <text evidence="1">The sequence shown here is derived from an EMBL/GenBank/DDBJ whole genome shotgun (WGS) entry which is preliminary data.</text>
</comment>
<accession>A0A090D1M2</accession>
<protein>
    <submittedName>
        <fullName evidence="1">Uncharacterized protein</fullName>
    </submittedName>
</protein>
<dbReference type="RefSeq" id="WP_041017070.1">
    <property type="nucleotide sequence ID" value="NZ_CCEJ010000003.1"/>
</dbReference>
<keyword evidence="2" id="KW-1185">Reference proteome</keyword>
<dbReference type="Proteomes" id="UP000031552">
    <property type="component" value="Unassembled WGS sequence"/>
</dbReference>
<dbReference type="AlphaFoldDB" id="A0A090D1M2"/>
<reference evidence="1" key="1">
    <citation type="submission" date="2013-12" db="EMBL/GenBank/DDBJ databases">
        <authorList>
            <person name="Linke B."/>
        </authorList>
    </citation>
    <scope>NUCLEOTIDE SEQUENCE [LARGE SCALE GENOMIC DNA]</scope>
    <source>
        <strain evidence="1">CRIB-18</strain>
    </source>
</reference>